<sequence>MLISSHSRRECTLAVSITAIFFLWSALMPATLLAQQTEKTDTLKVSVAEAEKIFLEQNLPVLAERLNIDQGEARILQAKAWPNPTFHLDGVQLYNTPNTDPSPGLLGTNFWRNRTFEAQLEQMVKLAGKRKKGIAFETRSKELAESSFTDFLLNLKAEFRQDLAELQYLQSVAGDLLYQRQVVNDLIRGQSAQYKQGNISQSQLYRIKALQIALESDLNDLNEKITEKQQSLKTAMALAPTTFIQVTGTDGEVAMKQLKQYTLSRLIDISLQHNASLKSADREKKVNEAALAVEKANAVPDLTFNVNYDRNGNNQLDFVGAGVAIDLPVFNRNKGNIRVARYELQKSELMQKNKTNEVSNAVVKTWSDLNKAIDLYEGIDKDYLQKLNEMTASLSLNFQQKNVSLLEFLDFFESFKESRQRYYEAVKNITQKKEDLNYLAGQDL</sequence>
<keyword evidence="3" id="KW-1185">Reference proteome</keyword>
<dbReference type="PANTHER" id="PTHR30203">
    <property type="entry name" value="OUTER MEMBRANE CATION EFFLUX PROTEIN"/>
    <property type="match status" value="1"/>
</dbReference>
<comment type="caution">
    <text evidence="2">The sequence shown here is derived from an EMBL/GenBank/DDBJ whole genome shotgun (WGS) entry which is preliminary data.</text>
</comment>
<dbReference type="EMBL" id="PYGD01000004">
    <property type="protein sequence ID" value="PSK92214.1"/>
    <property type="molecule type" value="Genomic_DNA"/>
</dbReference>
<dbReference type="AlphaFoldDB" id="A0A2P8D4S2"/>
<evidence type="ECO:0000313" key="2">
    <source>
        <dbReference type="EMBL" id="PSK92214.1"/>
    </source>
</evidence>
<dbReference type="InterPro" id="IPR010131">
    <property type="entry name" value="MdtP/NodT-like"/>
</dbReference>
<protein>
    <submittedName>
        <fullName evidence="2">Cobalt-zinc-cadmium efflux system outer membrane protein</fullName>
    </submittedName>
</protein>
<evidence type="ECO:0000313" key="3">
    <source>
        <dbReference type="Proteomes" id="UP000240572"/>
    </source>
</evidence>
<gene>
    <name evidence="2" type="ORF">B0I18_104312</name>
</gene>
<evidence type="ECO:0000256" key="1">
    <source>
        <dbReference type="SAM" id="Coils"/>
    </source>
</evidence>
<proteinExistence type="predicted"/>
<dbReference type="Proteomes" id="UP000240572">
    <property type="component" value="Unassembled WGS sequence"/>
</dbReference>
<organism evidence="2 3">
    <name type="scientific">Taibaiella chishuiensis</name>
    <dbReference type="NCBI Taxonomy" id="1434707"/>
    <lineage>
        <taxon>Bacteria</taxon>
        <taxon>Pseudomonadati</taxon>
        <taxon>Bacteroidota</taxon>
        <taxon>Chitinophagia</taxon>
        <taxon>Chitinophagales</taxon>
        <taxon>Chitinophagaceae</taxon>
        <taxon>Taibaiella</taxon>
    </lineage>
</organism>
<feature type="coiled-coil region" evidence="1">
    <location>
        <begin position="211"/>
        <end position="238"/>
    </location>
</feature>
<dbReference type="PANTHER" id="PTHR30203:SF23">
    <property type="entry name" value="OUTER MEMBRANE EFFLUX PROTEIN"/>
    <property type="match status" value="1"/>
</dbReference>
<dbReference type="Gene3D" id="1.20.1600.10">
    <property type="entry name" value="Outer membrane efflux proteins (OEP)"/>
    <property type="match status" value="1"/>
</dbReference>
<keyword evidence="1" id="KW-0175">Coiled coil</keyword>
<name>A0A2P8D4S2_9BACT</name>
<dbReference type="SUPFAM" id="SSF56954">
    <property type="entry name" value="Outer membrane efflux proteins (OEP)"/>
    <property type="match status" value="1"/>
</dbReference>
<dbReference type="GO" id="GO:0015562">
    <property type="term" value="F:efflux transmembrane transporter activity"/>
    <property type="evidence" value="ECO:0007669"/>
    <property type="project" value="InterPro"/>
</dbReference>
<accession>A0A2P8D4S2</accession>
<reference evidence="2 3" key="1">
    <citation type="submission" date="2018-03" db="EMBL/GenBank/DDBJ databases">
        <title>Genomic Encyclopedia of Type Strains, Phase III (KMG-III): the genomes of soil and plant-associated and newly described type strains.</title>
        <authorList>
            <person name="Whitman W."/>
        </authorList>
    </citation>
    <scope>NUCLEOTIDE SEQUENCE [LARGE SCALE GENOMIC DNA]</scope>
    <source>
        <strain evidence="2 3">CGMCC 1.12700</strain>
    </source>
</reference>
<dbReference type="RefSeq" id="WP_181358470.1">
    <property type="nucleotide sequence ID" value="NZ_PYGD01000004.1"/>
</dbReference>